<accession>A0A8K0D1Z1</accession>
<evidence type="ECO:0000313" key="1">
    <source>
        <dbReference type="EMBL" id="KAF2897923.1"/>
    </source>
</evidence>
<reference evidence="1" key="1">
    <citation type="submission" date="2019-08" db="EMBL/GenBank/DDBJ databases">
        <title>The genome of the North American firefly Photinus pyralis.</title>
        <authorList>
            <consortium name="Photinus pyralis genome working group"/>
            <person name="Fallon T.R."/>
            <person name="Sander Lower S.E."/>
            <person name="Weng J.-K."/>
        </authorList>
    </citation>
    <scope>NUCLEOTIDE SEQUENCE</scope>
    <source>
        <strain evidence="1">TRF0915ILg1</strain>
        <tissue evidence="1">Whole body</tissue>
    </source>
</reference>
<organism evidence="1 2">
    <name type="scientific">Ignelater luminosus</name>
    <name type="common">Cucubano</name>
    <name type="synonym">Pyrophorus luminosus</name>
    <dbReference type="NCBI Taxonomy" id="2038154"/>
    <lineage>
        <taxon>Eukaryota</taxon>
        <taxon>Metazoa</taxon>
        <taxon>Ecdysozoa</taxon>
        <taxon>Arthropoda</taxon>
        <taxon>Hexapoda</taxon>
        <taxon>Insecta</taxon>
        <taxon>Pterygota</taxon>
        <taxon>Neoptera</taxon>
        <taxon>Endopterygota</taxon>
        <taxon>Coleoptera</taxon>
        <taxon>Polyphaga</taxon>
        <taxon>Elateriformia</taxon>
        <taxon>Elateroidea</taxon>
        <taxon>Elateridae</taxon>
        <taxon>Agrypninae</taxon>
        <taxon>Pyrophorini</taxon>
        <taxon>Ignelater</taxon>
    </lineage>
</organism>
<gene>
    <name evidence="1" type="ORF">ILUMI_08254</name>
</gene>
<dbReference type="Proteomes" id="UP000801492">
    <property type="component" value="Unassembled WGS sequence"/>
</dbReference>
<dbReference type="AlphaFoldDB" id="A0A8K0D1Z1"/>
<name>A0A8K0D1Z1_IGNLU</name>
<protein>
    <submittedName>
        <fullName evidence="1">Uncharacterized protein</fullName>
    </submittedName>
</protein>
<dbReference type="OrthoDB" id="6784515at2759"/>
<dbReference type="EMBL" id="VTPC01003853">
    <property type="protein sequence ID" value="KAF2897923.1"/>
    <property type="molecule type" value="Genomic_DNA"/>
</dbReference>
<evidence type="ECO:0000313" key="2">
    <source>
        <dbReference type="Proteomes" id="UP000801492"/>
    </source>
</evidence>
<sequence>MDMIAANQLQEVAQGNDWKNVAMSLATKSLLSNPIEKPIFSPGISNSVDFLDRFEKFTKRIKLPEAEKLCVVKDCLRSSAFHWHSLKEDSWKSFDEFKTEFLIDTIRRREHLHMSDFFLSQAAGYHRFIPSLPEVIIMAEVMRQMPFNV</sequence>
<keyword evidence="2" id="KW-1185">Reference proteome</keyword>
<comment type="caution">
    <text evidence="1">The sequence shown here is derived from an EMBL/GenBank/DDBJ whole genome shotgun (WGS) entry which is preliminary data.</text>
</comment>
<proteinExistence type="predicted"/>